<dbReference type="Gene3D" id="1.10.287.130">
    <property type="match status" value="1"/>
</dbReference>
<name>A0A2T5B5D6_MYCDI</name>
<keyword evidence="7" id="KW-0547">Nucleotide-binding</keyword>
<evidence type="ECO:0000256" key="6">
    <source>
        <dbReference type="ARBA" id="ARBA00022679"/>
    </source>
</evidence>
<comment type="caution">
    <text evidence="18">The sequence shown here is derived from an EMBL/GenBank/DDBJ whole genome shotgun (WGS) entry which is preliminary data.</text>
</comment>
<reference evidence="18 19" key="1">
    <citation type="submission" date="2018-04" db="EMBL/GenBank/DDBJ databases">
        <title>Genomic Encyclopedia of Type Strains, Phase IV (KMG-IV): sequencing the most valuable type-strain genomes for metagenomic binning, comparative biology and taxonomic classification.</title>
        <authorList>
            <person name="Goeker M."/>
        </authorList>
    </citation>
    <scope>NUCLEOTIDE SEQUENCE [LARGE SCALE GENOMIC DNA]</scope>
    <source>
        <strain evidence="18 19">DSM 7138</strain>
    </source>
</reference>
<evidence type="ECO:0000256" key="7">
    <source>
        <dbReference type="ARBA" id="ARBA00022741"/>
    </source>
</evidence>
<evidence type="ECO:0000256" key="3">
    <source>
        <dbReference type="ARBA" id="ARBA00012438"/>
    </source>
</evidence>
<evidence type="ECO:0000259" key="17">
    <source>
        <dbReference type="PROSITE" id="PS50113"/>
    </source>
</evidence>
<proteinExistence type="predicted"/>
<evidence type="ECO:0000256" key="2">
    <source>
        <dbReference type="ARBA" id="ARBA00001971"/>
    </source>
</evidence>
<evidence type="ECO:0000259" key="16">
    <source>
        <dbReference type="PROSITE" id="PS50112"/>
    </source>
</evidence>
<dbReference type="EC" id="2.7.13.3" evidence="3"/>
<accession>A0A2T5B5D6</accession>
<sequence length="528" mass="57211">MRYPVAVYQHLIGKSFTPVAVNGMHSQGSRERAPVGHWLVQWRDHGIIGYGLAAAAVAGVALIQLALSTASAESVMLLSFVPAILVAALFGGAPAVVFAAGLSVVAALILPRIGNGFDPGMVELAVFGCAVVLIAVLAEVLRRARRALAQSKAIALTREAHLRSILDTVPDATVVSAADGTIISFNAAAVRQFGYAEEEVIGENLRILMPEPYRGEHDGYMQRYQKTGERRIIGIDRVVVGRRKDGSTFPMKLAVGEMKSGGERFFTGFIRDLTEREESAARLEQIQAELARLARLDELGEMASTLAHELNQPLSAIANYAHGCTRLLRDMDDTVATRMRGALEEVASQSLRAGQIIRHLREFVTKGETEKTPQNIRNLVEEAGALALVGSREIGVRTVFEYVPGAETVMVDRIQVQQVLINLMRNAVEAMRQVERRELTVRTMPVEADQIAVVVEDTGCGIPEEIVGRLFKPFVTTKANGMGVGLSISKRIVEAHGGEMTVSKNAAGGATFRFTLPAHTEQRSNVDD</sequence>
<feature type="transmembrane region" description="Helical" evidence="14">
    <location>
        <begin position="121"/>
        <end position="141"/>
    </location>
</feature>
<dbReference type="PANTHER" id="PTHR43065">
    <property type="entry name" value="SENSOR HISTIDINE KINASE"/>
    <property type="match status" value="1"/>
</dbReference>
<evidence type="ECO:0000259" key="15">
    <source>
        <dbReference type="PROSITE" id="PS50109"/>
    </source>
</evidence>
<dbReference type="InterPro" id="IPR004358">
    <property type="entry name" value="Sig_transdc_His_kin-like_C"/>
</dbReference>
<keyword evidence="5" id="KW-0349">Heme</keyword>
<dbReference type="SUPFAM" id="SSF47384">
    <property type="entry name" value="Homodimeric domain of signal transducing histidine kinase"/>
    <property type="match status" value="1"/>
</dbReference>
<dbReference type="GO" id="GO:0006355">
    <property type="term" value="P:regulation of DNA-templated transcription"/>
    <property type="evidence" value="ECO:0007669"/>
    <property type="project" value="InterPro"/>
</dbReference>
<dbReference type="Gene3D" id="3.30.450.20">
    <property type="entry name" value="PAS domain"/>
    <property type="match status" value="1"/>
</dbReference>
<feature type="domain" description="PAS" evidence="16">
    <location>
        <begin position="158"/>
        <end position="211"/>
    </location>
</feature>
<dbReference type="SMART" id="SM00387">
    <property type="entry name" value="HATPase_c"/>
    <property type="match status" value="1"/>
</dbReference>
<dbReference type="Pfam" id="PF02518">
    <property type="entry name" value="HATPase_c"/>
    <property type="match status" value="1"/>
</dbReference>
<keyword evidence="6" id="KW-0808">Transferase</keyword>
<keyword evidence="5" id="KW-0479">Metal-binding</keyword>
<dbReference type="InterPro" id="IPR036097">
    <property type="entry name" value="HisK_dim/P_sf"/>
</dbReference>
<dbReference type="CDD" id="cd00130">
    <property type="entry name" value="PAS"/>
    <property type="match status" value="1"/>
</dbReference>
<keyword evidence="14" id="KW-1133">Transmembrane helix</keyword>
<comment type="cofactor">
    <cofactor evidence="2">
        <name>heme</name>
        <dbReference type="ChEBI" id="CHEBI:30413"/>
    </cofactor>
</comment>
<evidence type="ECO:0000256" key="10">
    <source>
        <dbReference type="ARBA" id="ARBA00023004"/>
    </source>
</evidence>
<keyword evidence="8 18" id="KW-0418">Kinase</keyword>
<evidence type="ECO:0000256" key="9">
    <source>
        <dbReference type="ARBA" id="ARBA00022840"/>
    </source>
</evidence>
<dbReference type="SMART" id="SM00091">
    <property type="entry name" value="PAS"/>
    <property type="match status" value="1"/>
</dbReference>
<dbReference type="PROSITE" id="PS50112">
    <property type="entry name" value="PAS"/>
    <property type="match status" value="1"/>
</dbReference>
<dbReference type="SUPFAM" id="SSF55874">
    <property type="entry name" value="ATPase domain of HSP90 chaperone/DNA topoisomerase II/histidine kinase"/>
    <property type="match status" value="1"/>
</dbReference>
<feature type="domain" description="Histidine kinase" evidence="15">
    <location>
        <begin position="305"/>
        <end position="520"/>
    </location>
</feature>
<dbReference type="InterPro" id="IPR000700">
    <property type="entry name" value="PAS-assoc_C"/>
</dbReference>
<keyword evidence="11" id="KW-0902">Two-component regulatory system</keyword>
<evidence type="ECO:0000256" key="13">
    <source>
        <dbReference type="ARBA" id="ARBA00070616"/>
    </source>
</evidence>
<dbReference type="PANTHER" id="PTHR43065:SF10">
    <property type="entry name" value="PEROXIDE STRESS-ACTIVATED HISTIDINE KINASE MAK3"/>
    <property type="match status" value="1"/>
</dbReference>
<evidence type="ECO:0000256" key="4">
    <source>
        <dbReference type="ARBA" id="ARBA00022553"/>
    </source>
</evidence>
<dbReference type="InterPro" id="IPR036890">
    <property type="entry name" value="HATPase_C_sf"/>
</dbReference>
<dbReference type="NCBIfam" id="TIGR00229">
    <property type="entry name" value="sensory_box"/>
    <property type="match status" value="1"/>
</dbReference>
<dbReference type="Proteomes" id="UP000241247">
    <property type="component" value="Unassembled WGS sequence"/>
</dbReference>
<dbReference type="PRINTS" id="PR00344">
    <property type="entry name" value="BCTRLSENSOR"/>
</dbReference>
<keyword evidence="10" id="KW-0408">Iron</keyword>
<dbReference type="FunFam" id="3.30.450.20:FF:000060">
    <property type="entry name" value="Sensor protein FixL"/>
    <property type="match status" value="1"/>
</dbReference>
<evidence type="ECO:0000256" key="8">
    <source>
        <dbReference type="ARBA" id="ARBA00022777"/>
    </source>
</evidence>
<dbReference type="InterPro" id="IPR000014">
    <property type="entry name" value="PAS"/>
</dbReference>
<dbReference type="GO" id="GO:0005524">
    <property type="term" value="F:ATP binding"/>
    <property type="evidence" value="ECO:0007669"/>
    <property type="project" value="UniProtKB-KW"/>
</dbReference>
<evidence type="ECO:0000256" key="12">
    <source>
        <dbReference type="ARBA" id="ARBA00059827"/>
    </source>
</evidence>
<keyword evidence="14" id="KW-0812">Transmembrane</keyword>
<dbReference type="PROSITE" id="PS50109">
    <property type="entry name" value="HIS_KIN"/>
    <property type="match status" value="1"/>
</dbReference>
<keyword evidence="9" id="KW-0067">ATP-binding</keyword>
<dbReference type="AlphaFoldDB" id="A0A2T5B5D6"/>
<dbReference type="InterPro" id="IPR035965">
    <property type="entry name" value="PAS-like_dom_sf"/>
</dbReference>
<evidence type="ECO:0000313" key="18">
    <source>
        <dbReference type="EMBL" id="PTM94199.1"/>
    </source>
</evidence>
<comment type="catalytic activity">
    <reaction evidence="1">
        <text>ATP + protein L-histidine = ADP + protein N-phospho-L-histidine.</text>
        <dbReference type="EC" id="2.7.13.3"/>
    </reaction>
</comment>
<gene>
    <name evidence="18" type="ORF">C7449_10598</name>
</gene>
<evidence type="ECO:0000256" key="1">
    <source>
        <dbReference type="ARBA" id="ARBA00000085"/>
    </source>
</evidence>
<comment type="function">
    <text evidence="12">Putative oxygen sensor; modulates the activity of FixJ, a transcriptional activator of nitrogen fixation fixK gene. FixL probably acts as a kinase that phosphorylates FixJ.</text>
</comment>
<dbReference type="InterPro" id="IPR003594">
    <property type="entry name" value="HATPase_dom"/>
</dbReference>
<dbReference type="Pfam" id="PF00989">
    <property type="entry name" value="PAS"/>
    <property type="match status" value="1"/>
</dbReference>
<dbReference type="SMART" id="SM00388">
    <property type="entry name" value="HisKA"/>
    <property type="match status" value="1"/>
</dbReference>
<keyword evidence="19" id="KW-1185">Reference proteome</keyword>
<keyword evidence="4" id="KW-0597">Phosphoprotein</keyword>
<evidence type="ECO:0000313" key="19">
    <source>
        <dbReference type="Proteomes" id="UP000241247"/>
    </source>
</evidence>
<dbReference type="EMBL" id="PZZZ01000005">
    <property type="protein sequence ID" value="PTM94199.1"/>
    <property type="molecule type" value="Genomic_DNA"/>
</dbReference>
<evidence type="ECO:0000256" key="11">
    <source>
        <dbReference type="ARBA" id="ARBA00023012"/>
    </source>
</evidence>
<dbReference type="InterPro" id="IPR013767">
    <property type="entry name" value="PAS_fold"/>
</dbReference>
<feature type="domain" description="PAC" evidence="17">
    <location>
        <begin position="226"/>
        <end position="285"/>
    </location>
</feature>
<keyword evidence="14" id="KW-0472">Membrane</keyword>
<dbReference type="PROSITE" id="PS50113">
    <property type="entry name" value="PAC"/>
    <property type="match status" value="1"/>
</dbReference>
<evidence type="ECO:0000256" key="5">
    <source>
        <dbReference type="ARBA" id="ARBA00022617"/>
    </source>
</evidence>
<feature type="transmembrane region" description="Helical" evidence="14">
    <location>
        <begin position="47"/>
        <end position="67"/>
    </location>
</feature>
<dbReference type="CDD" id="cd00082">
    <property type="entry name" value="HisKA"/>
    <property type="match status" value="1"/>
</dbReference>
<feature type="transmembrane region" description="Helical" evidence="14">
    <location>
        <begin position="79"/>
        <end position="109"/>
    </location>
</feature>
<dbReference type="InterPro" id="IPR003661">
    <property type="entry name" value="HisK_dim/P_dom"/>
</dbReference>
<protein>
    <recommendedName>
        <fullName evidence="13">Sensor protein FixL</fullName>
        <ecNumber evidence="3">2.7.13.3</ecNumber>
    </recommendedName>
</protein>
<dbReference type="SUPFAM" id="SSF55785">
    <property type="entry name" value="PYP-like sensor domain (PAS domain)"/>
    <property type="match status" value="1"/>
</dbReference>
<dbReference type="InterPro" id="IPR005467">
    <property type="entry name" value="His_kinase_dom"/>
</dbReference>
<dbReference type="GO" id="GO:0000155">
    <property type="term" value="F:phosphorelay sensor kinase activity"/>
    <property type="evidence" value="ECO:0007669"/>
    <property type="project" value="InterPro"/>
</dbReference>
<dbReference type="Gene3D" id="3.30.565.10">
    <property type="entry name" value="Histidine kinase-like ATPase, C-terminal domain"/>
    <property type="match status" value="1"/>
</dbReference>
<organism evidence="18 19">
    <name type="scientific">Mycoplana dimorpha</name>
    <dbReference type="NCBI Taxonomy" id="28320"/>
    <lineage>
        <taxon>Bacteria</taxon>
        <taxon>Pseudomonadati</taxon>
        <taxon>Pseudomonadota</taxon>
        <taxon>Alphaproteobacteria</taxon>
        <taxon>Hyphomicrobiales</taxon>
        <taxon>Rhizobiaceae</taxon>
        <taxon>Mycoplana</taxon>
    </lineage>
</organism>
<evidence type="ECO:0000256" key="14">
    <source>
        <dbReference type="SAM" id="Phobius"/>
    </source>
</evidence>
<dbReference type="Pfam" id="PF00512">
    <property type="entry name" value="HisKA"/>
    <property type="match status" value="1"/>
</dbReference>